<evidence type="ECO:0000256" key="3">
    <source>
        <dbReference type="ARBA" id="ARBA00022679"/>
    </source>
</evidence>
<evidence type="ECO:0000313" key="12">
    <source>
        <dbReference type="EMBL" id="CAA7403950.1"/>
    </source>
</evidence>
<dbReference type="GO" id="GO:0005524">
    <property type="term" value="F:ATP binding"/>
    <property type="evidence" value="ECO:0007669"/>
    <property type="project" value="UniProtKB-UniRule"/>
</dbReference>
<keyword evidence="13" id="KW-1185">Reference proteome</keyword>
<dbReference type="Gene3D" id="1.10.510.10">
    <property type="entry name" value="Transferase(Phosphotransferase) domain 1"/>
    <property type="match status" value="1"/>
</dbReference>
<comment type="similarity">
    <text evidence="1">Belongs to the protein kinase superfamily. STE Ser/Thr protein kinase family. MAP kinase kinase kinase subfamily.</text>
</comment>
<reference evidence="12" key="1">
    <citation type="submission" date="2020-02" db="EMBL/GenBank/DDBJ databases">
        <authorList>
            <person name="Scholz U."/>
            <person name="Mascher M."/>
            <person name="Fiebig A."/>
        </authorList>
    </citation>
    <scope>NUCLEOTIDE SEQUENCE</scope>
</reference>
<dbReference type="CDD" id="cd06632">
    <property type="entry name" value="STKc_MEKK1_plant"/>
    <property type="match status" value="1"/>
</dbReference>
<accession>A0A7I8L1V0</accession>
<evidence type="ECO:0000259" key="11">
    <source>
        <dbReference type="PROSITE" id="PS50011"/>
    </source>
</evidence>
<evidence type="ECO:0000256" key="2">
    <source>
        <dbReference type="ARBA" id="ARBA00012406"/>
    </source>
</evidence>
<dbReference type="InterPro" id="IPR011009">
    <property type="entry name" value="Kinase-like_dom_sf"/>
</dbReference>
<evidence type="ECO:0000256" key="5">
    <source>
        <dbReference type="ARBA" id="ARBA00022777"/>
    </source>
</evidence>
<keyword evidence="4 9" id="KW-0547">Nucleotide-binding</keyword>
<feature type="region of interest" description="Disordered" evidence="10">
    <location>
        <begin position="668"/>
        <end position="693"/>
    </location>
</feature>
<dbReference type="OrthoDB" id="266718at2759"/>
<evidence type="ECO:0000313" key="13">
    <source>
        <dbReference type="Proteomes" id="UP000663760"/>
    </source>
</evidence>
<feature type="domain" description="Protein kinase" evidence="11">
    <location>
        <begin position="402"/>
        <end position="658"/>
    </location>
</feature>
<dbReference type="InterPro" id="IPR017441">
    <property type="entry name" value="Protein_kinase_ATP_BS"/>
</dbReference>
<comment type="catalytic activity">
    <reaction evidence="8">
        <text>L-seryl-[protein] + ATP = O-phospho-L-seryl-[protein] + ADP + H(+)</text>
        <dbReference type="Rhea" id="RHEA:17989"/>
        <dbReference type="Rhea" id="RHEA-COMP:9863"/>
        <dbReference type="Rhea" id="RHEA-COMP:11604"/>
        <dbReference type="ChEBI" id="CHEBI:15378"/>
        <dbReference type="ChEBI" id="CHEBI:29999"/>
        <dbReference type="ChEBI" id="CHEBI:30616"/>
        <dbReference type="ChEBI" id="CHEBI:83421"/>
        <dbReference type="ChEBI" id="CHEBI:456216"/>
        <dbReference type="EC" id="2.7.11.25"/>
    </reaction>
</comment>
<dbReference type="PANTHER" id="PTHR48016">
    <property type="entry name" value="MAP KINASE KINASE KINASE SSK2-RELATED-RELATED"/>
    <property type="match status" value="1"/>
</dbReference>
<feature type="compositionally biased region" description="Low complexity" evidence="10">
    <location>
        <begin position="747"/>
        <end position="771"/>
    </location>
</feature>
<dbReference type="InterPro" id="IPR000719">
    <property type="entry name" value="Prot_kinase_dom"/>
</dbReference>
<feature type="compositionally biased region" description="Low complexity" evidence="10">
    <location>
        <begin position="373"/>
        <end position="382"/>
    </location>
</feature>
<feature type="compositionally biased region" description="Polar residues" evidence="10">
    <location>
        <begin position="323"/>
        <end position="333"/>
    </location>
</feature>
<dbReference type="EC" id="2.7.11.25" evidence="2"/>
<evidence type="ECO:0000256" key="9">
    <source>
        <dbReference type="PROSITE-ProRule" id="PRU10141"/>
    </source>
</evidence>
<dbReference type="GO" id="GO:0004709">
    <property type="term" value="F:MAP kinase kinase kinase activity"/>
    <property type="evidence" value="ECO:0007669"/>
    <property type="project" value="UniProtKB-EC"/>
</dbReference>
<keyword evidence="6 9" id="KW-0067">ATP-binding</keyword>
<gene>
    <name evidence="12" type="ORF">SI8410_10014628</name>
</gene>
<organism evidence="12 13">
    <name type="scientific">Spirodela intermedia</name>
    <name type="common">Intermediate duckweed</name>
    <dbReference type="NCBI Taxonomy" id="51605"/>
    <lineage>
        <taxon>Eukaryota</taxon>
        <taxon>Viridiplantae</taxon>
        <taxon>Streptophyta</taxon>
        <taxon>Embryophyta</taxon>
        <taxon>Tracheophyta</taxon>
        <taxon>Spermatophyta</taxon>
        <taxon>Magnoliopsida</taxon>
        <taxon>Liliopsida</taxon>
        <taxon>Araceae</taxon>
        <taxon>Lemnoideae</taxon>
        <taxon>Spirodela</taxon>
    </lineage>
</organism>
<dbReference type="Proteomes" id="UP000663760">
    <property type="component" value="Chromosome 10"/>
</dbReference>
<feature type="compositionally biased region" description="Polar residues" evidence="10">
    <location>
        <begin position="683"/>
        <end position="693"/>
    </location>
</feature>
<evidence type="ECO:0000256" key="4">
    <source>
        <dbReference type="ARBA" id="ARBA00022741"/>
    </source>
</evidence>
<evidence type="ECO:0000256" key="10">
    <source>
        <dbReference type="SAM" id="MobiDB-lite"/>
    </source>
</evidence>
<sequence>MPSWWGKSSSKDVKKKTSKENFIDTIHRFINPTVQKGNTRLGGSLRRCSDTVSVKGARSTVGSRSPSPSTQVSRCQSFADRAHAHPLPLPRVPASDIMCQSATHVPSPILQKRGKPPLHLPLPTPHHILSRPDAIDNEADLATASVSSNCSIESEDTPDSRLQSPVGNDFENGGGMVVDNLLSVACKGQSTKFSPKNARETAKPASILFNIRTASTSPKHGLLANQAYVQTARHGAFASAPDSSMSSPTRSPKRVVCPEQIPTSAFLGAKPYHDVNLLGSGQCSSPGSGQTSGHNSMGGDMSGQLFWLHSRGSTECSPIPSPRMTSPGPSSRIHSGAVSPLHPCACGTAPESPKQRHRLPLPPMANPNASHFPSSCSGSNNPSPYPRSPGRSDNPASPGLHWKKGKLIGRGTFGHVYIGFNSDSGEMRAIKEVTLFSDDAKSKESAKQLGQEIALLSRLRHPNIVRYHGSDMLDDKLYIYLEYVSGGSIHKLLQEYGRFGELAIRSYTRQILSGLAYLHAKNTVHRDIKGANILVDPKGRIKLADFGMAKHITGQSCPLSFKGSPYWMAPEVIKNSNGCNLAVDIWSLGCTVLEMATSKPPWSQYEGIAAMFKIGNSKELPTIPDHLSDEGKDFVRQCLQREPSNRPTAVQLLGHPFVRNAAPISRPIAGSETVEPPAGAPSTAGSKSSGQGRNLSFVDVQGLAIQRLKATKTSSTSSGCQMRNMSCPVSPIGSPLPGSFATHHASGRLSPSPISSPRTTSGSSTPLTGGTQRSPGFLADSAPRAQKVPAGVHVNWPTCADPGLELYWGLHQQERSSGRIVLSDQVSRQLLQEHVKPKLPPPLLGPGQAMGI</sequence>
<proteinExistence type="inferred from homology"/>
<feature type="region of interest" description="Disordered" evidence="10">
    <location>
        <begin position="738"/>
        <end position="779"/>
    </location>
</feature>
<evidence type="ECO:0000256" key="7">
    <source>
        <dbReference type="ARBA" id="ARBA00047559"/>
    </source>
</evidence>
<dbReference type="AlphaFoldDB" id="A0A7I8L1V0"/>
<keyword evidence="3" id="KW-0808">Transferase</keyword>
<dbReference type="InterPro" id="IPR050538">
    <property type="entry name" value="MAP_kinase_kinase_kinase"/>
</dbReference>
<evidence type="ECO:0000256" key="6">
    <source>
        <dbReference type="ARBA" id="ARBA00022840"/>
    </source>
</evidence>
<feature type="region of interest" description="Disordered" evidence="10">
    <location>
        <begin position="313"/>
        <end position="401"/>
    </location>
</feature>
<dbReference type="EMBL" id="LR746273">
    <property type="protein sequence ID" value="CAA7403950.1"/>
    <property type="molecule type" value="Genomic_DNA"/>
</dbReference>
<dbReference type="PROSITE" id="PS00107">
    <property type="entry name" value="PROTEIN_KINASE_ATP"/>
    <property type="match status" value="1"/>
</dbReference>
<dbReference type="SUPFAM" id="SSF56112">
    <property type="entry name" value="Protein kinase-like (PK-like)"/>
    <property type="match status" value="1"/>
</dbReference>
<dbReference type="GO" id="GO:0005737">
    <property type="term" value="C:cytoplasm"/>
    <property type="evidence" value="ECO:0007669"/>
    <property type="project" value="TreeGrafter"/>
</dbReference>
<dbReference type="FunFam" id="1.10.510.10:FF:000186">
    <property type="entry name" value="Mitogen-activated protein kinase kinase kinase"/>
    <property type="match status" value="1"/>
</dbReference>
<dbReference type="PANTHER" id="PTHR48016:SF45">
    <property type="entry name" value="OS04G0559800 PROTEIN"/>
    <property type="match status" value="1"/>
</dbReference>
<evidence type="ECO:0000256" key="8">
    <source>
        <dbReference type="ARBA" id="ARBA00048329"/>
    </source>
</evidence>
<keyword evidence="5" id="KW-0418">Kinase</keyword>
<protein>
    <recommendedName>
        <fullName evidence="2">mitogen-activated protein kinase kinase kinase</fullName>
        <ecNumber evidence="2">2.7.11.25</ecNumber>
    </recommendedName>
</protein>
<evidence type="ECO:0000256" key="1">
    <source>
        <dbReference type="ARBA" id="ARBA00006529"/>
    </source>
</evidence>
<dbReference type="Pfam" id="PF00069">
    <property type="entry name" value="Pkinase"/>
    <property type="match status" value="1"/>
</dbReference>
<name>A0A7I8L1V0_SPIIN</name>
<dbReference type="SMART" id="SM00220">
    <property type="entry name" value="S_TKc"/>
    <property type="match status" value="1"/>
</dbReference>
<dbReference type="PROSITE" id="PS50011">
    <property type="entry name" value="PROTEIN_KINASE_DOM"/>
    <property type="match status" value="1"/>
</dbReference>
<feature type="binding site" evidence="9">
    <location>
        <position position="431"/>
    </location>
    <ligand>
        <name>ATP</name>
        <dbReference type="ChEBI" id="CHEBI:30616"/>
    </ligand>
</feature>
<comment type="catalytic activity">
    <reaction evidence="7">
        <text>L-threonyl-[protein] + ATP = O-phospho-L-threonyl-[protein] + ADP + H(+)</text>
        <dbReference type="Rhea" id="RHEA:46608"/>
        <dbReference type="Rhea" id="RHEA-COMP:11060"/>
        <dbReference type="Rhea" id="RHEA-COMP:11605"/>
        <dbReference type="ChEBI" id="CHEBI:15378"/>
        <dbReference type="ChEBI" id="CHEBI:30013"/>
        <dbReference type="ChEBI" id="CHEBI:30616"/>
        <dbReference type="ChEBI" id="CHEBI:61977"/>
        <dbReference type="ChEBI" id="CHEBI:456216"/>
        <dbReference type="EC" id="2.7.11.25"/>
    </reaction>
</comment>